<accession>A0A2K2UAR8</accession>
<dbReference type="OrthoDB" id="5621871at2"/>
<dbReference type="Proteomes" id="UP000236197">
    <property type="component" value="Unassembled WGS sequence"/>
</dbReference>
<dbReference type="CDD" id="cd09752">
    <property type="entry name" value="Cas5_I-C"/>
    <property type="match status" value="1"/>
</dbReference>
<dbReference type="GO" id="GO:0043571">
    <property type="term" value="P:maintenance of CRISPR repeat elements"/>
    <property type="evidence" value="ECO:0007669"/>
    <property type="project" value="UniProtKB-UniRule"/>
</dbReference>
<keyword evidence="4" id="KW-1185">Reference proteome</keyword>
<organism evidence="3 4">
    <name type="scientific">Enteroscipio rubneri</name>
    <dbReference type="NCBI Taxonomy" id="2070686"/>
    <lineage>
        <taxon>Bacteria</taxon>
        <taxon>Bacillati</taxon>
        <taxon>Actinomycetota</taxon>
        <taxon>Coriobacteriia</taxon>
        <taxon>Eggerthellales</taxon>
        <taxon>Eggerthellaceae</taxon>
        <taxon>Enteroscipio</taxon>
    </lineage>
</organism>
<comment type="similarity">
    <text evidence="2">Belongs to the CRISPR-associated protein Cas5 family. Subtype I-C/Dvulg subfamily.</text>
</comment>
<dbReference type="EMBL" id="PPEK01000009">
    <property type="protein sequence ID" value="PNV67369.1"/>
    <property type="molecule type" value="Genomic_DNA"/>
</dbReference>
<dbReference type="PIRSF" id="PIRSF029950">
    <property type="entry name" value="Cas_CT1134"/>
    <property type="match status" value="1"/>
</dbReference>
<evidence type="ECO:0000256" key="1">
    <source>
        <dbReference type="ARBA" id="ARBA00023118"/>
    </source>
</evidence>
<keyword evidence="2" id="KW-0540">Nuclease</keyword>
<keyword evidence="2" id="KW-0255">Endonuclease</keyword>
<reference evidence="4" key="1">
    <citation type="submission" date="2018-01" db="EMBL/GenBank/DDBJ databases">
        <title>Rubneribacter badeniensis gen. nov., sp. nov., and Colonibacter rubneri, gen. nov., sp. nov., WGS of new members of the Eggerthellaceae.</title>
        <authorList>
            <person name="Danylec N."/>
            <person name="Stoll D.A."/>
            <person name="Doetsch A."/>
            <person name="Kulling S.E."/>
            <person name="Huch M."/>
        </authorList>
    </citation>
    <scope>NUCLEOTIDE SEQUENCE [LARGE SCALE GENOMIC DNA]</scope>
    <source>
        <strain evidence="4">ResAG-96</strain>
    </source>
</reference>
<dbReference type="Pfam" id="PF09704">
    <property type="entry name" value="Cas_Cas5d"/>
    <property type="match status" value="1"/>
</dbReference>
<dbReference type="EC" id="3.1.-.-" evidence="2"/>
<dbReference type="Gene3D" id="3.30.70.2660">
    <property type="match status" value="1"/>
</dbReference>
<dbReference type="NCBIfam" id="TIGR01876">
    <property type="entry name" value="cas_Cas5d"/>
    <property type="match status" value="1"/>
</dbReference>
<keyword evidence="1 2" id="KW-0051">Antiviral defense</keyword>
<evidence type="ECO:0000313" key="3">
    <source>
        <dbReference type="EMBL" id="PNV67369.1"/>
    </source>
</evidence>
<dbReference type="GO" id="GO:0051607">
    <property type="term" value="P:defense response to virus"/>
    <property type="evidence" value="ECO:0007669"/>
    <property type="project" value="UniProtKB-UniRule"/>
</dbReference>
<dbReference type="NCBIfam" id="TIGR02593">
    <property type="entry name" value="CRISPR_cas5"/>
    <property type="match status" value="1"/>
</dbReference>
<dbReference type="InterPro" id="IPR013422">
    <property type="entry name" value="CRISPR-assoc_prot_Cas5_N"/>
</dbReference>
<dbReference type="InterPro" id="IPR021124">
    <property type="entry name" value="CRISPR-assoc_prot_Cas5"/>
</dbReference>
<comment type="function">
    <text evidence="2">CRISPR (clustered regularly interspaced short palindromic repeat) is an adaptive immune system that provides protection against mobile genetic elements (viruses, transposable elements and conjugative plasmids). CRISPR clusters contain spacers, sequences complementary to antecedent mobile elements, and target invading nucleic acids. CRISPR clusters are transcribed and processed into CRISPR RNA (crRNA).</text>
</comment>
<name>A0A2K2UAR8_9ACTN</name>
<protein>
    <recommendedName>
        <fullName evidence="2">pre-crRNA processing endonuclease</fullName>
        <ecNumber evidence="2">3.1.-.-</ecNumber>
    </recommendedName>
</protein>
<sequence>MAYGIQVEVWGDRALFTRPELSVERVSYDAMTPSAARGLLESIYWHPGMRYSIDRIHVLNPIQFTNVRRNEVKSKALASTMRTAVTGGGKLPYINTKDDIQQRASLILINVRYVIEAHFDLTDKAMPEDNPGKFKDIIRRRLERGQCYSMPYFGTREFPAHFKAWEGPQSPQGCYASDGEKDLGLMLYDMDYSDPKNITPMFFRAVMRGGVIDVAGSEVFR</sequence>
<keyword evidence="2" id="KW-0694">RNA-binding</keyword>
<dbReference type="AlphaFoldDB" id="A0A2K2UAR8"/>
<dbReference type="GO" id="GO:0004519">
    <property type="term" value="F:endonuclease activity"/>
    <property type="evidence" value="ECO:0007669"/>
    <property type="project" value="UniProtKB-UniRule"/>
</dbReference>
<gene>
    <name evidence="3" type="primary">cas5c</name>
    <name evidence="3" type="ORF">C2L71_08075</name>
</gene>
<comment type="caution">
    <text evidence="3">The sequence shown here is derived from an EMBL/GenBank/DDBJ whole genome shotgun (WGS) entry which is preliminary data.</text>
</comment>
<evidence type="ECO:0000256" key="2">
    <source>
        <dbReference type="PIRNR" id="PIRNR029950"/>
    </source>
</evidence>
<dbReference type="GO" id="GO:0003723">
    <property type="term" value="F:RNA binding"/>
    <property type="evidence" value="ECO:0007669"/>
    <property type="project" value="UniProtKB-UniRule"/>
</dbReference>
<keyword evidence="2" id="KW-0378">Hydrolase</keyword>
<dbReference type="GO" id="GO:0016787">
    <property type="term" value="F:hydrolase activity"/>
    <property type="evidence" value="ECO:0007669"/>
    <property type="project" value="UniProtKB-KW"/>
</dbReference>
<proteinExistence type="inferred from homology"/>
<evidence type="ECO:0000313" key="4">
    <source>
        <dbReference type="Proteomes" id="UP000236197"/>
    </source>
</evidence>
<dbReference type="RefSeq" id="WP_103265262.1">
    <property type="nucleotide sequence ID" value="NZ_CABMLE010000009.1"/>
</dbReference>
<dbReference type="InterPro" id="IPR010155">
    <property type="entry name" value="CRISPR-assoc_prot_Cas5d"/>
</dbReference>